<gene>
    <name evidence="1" type="ORF">POVCU1_081950</name>
</gene>
<name>A0A1A8XG47_PLAOA</name>
<sequence>MYNAQEGEDRGEKKETKLCPLLPDTTCNQHQKKVRGNFGGNLFYNTVFLRKSRAGRRRTISLQILNLKSIVNGMSKFSLEKGFTFDVKKGKNKIKIKCSSYELKIEESNVVFVIALVRSNESNENNGVS</sequence>
<organism evidence="1 2">
    <name type="scientific">Plasmodium ovale curtisi</name>
    <dbReference type="NCBI Taxonomy" id="864141"/>
    <lineage>
        <taxon>Eukaryota</taxon>
        <taxon>Sar</taxon>
        <taxon>Alveolata</taxon>
        <taxon>Apicomplexa</taxon>
        <taxon>Aconoidasida</taxon>
        <taxon>Haemosporida</taxon>
        <taxon>Plasmodiidae</taxon>
        <taxon>Plasmodium</taxon>
        <taxon>Plasmodium (Plasmodium)</taxon>
    </lineage>
</organism>
<evidence type="ECO:0000313" key="2">
    <source>
        <dbReference type="Proteomes" id="UP000078546"/>
    </source>
</evidence>
<evidence type="ECO:0000313" key="1">
    <source>
        <dbReference type="EMBL" id="SBT02900.1"/>
    </source>
</evidence>
<accession>A0A1A8XG47</accession>
<protein>
    <submittedName>
        <fullName evidence="1">Uncharacterized protein</fullName>
    </submittedName>
</protein>
<dbReference type="Proteomes" id="UP000078546">
    <property type="component" value="Unassembled WGS sequence"/>
</dbReference>
<proteinExistence type="predicted"/>
<dbReference type="EMBL" id="FLQV01003847">
    <property type="protein sequence ID" value="SBT02900.1"/>
    <property type="molecule type" value="Genomic_DNA"/>
</dbReference>
<reference evidence="2" key="1">
    <citation type="submission" date="2016-05" db="EMBL/GenBank/DDBJ databases">
        <authorList>
            <person name="Naeem Raeece"/>
        </authorList>
    </citation>
    <scope>NUCLEOTIDE SEQUENCE [LARGE SCALE GENOMIC DNA]</scope>
</reference>
<dbReference type="AlphaFoldDB" id="A0A1A8XG47"/>